<dbReference type="PANTHER" id="PTHR23131">
    <property type="entry name" value="ENDORIBONUCLEASE LACTB2"/>
    <property type="match status" value="1"/>
</dbReference>
<dbReference type="GO" id="GO:0016787">
    <property type="term" value="F:hydrolase activity"/>
    <property type="evidence" value="ECO:0007669"/>
    <property type="project" value="UniProtKB-KW"/>
</dbReference>
<accession>A0A502DAF1</accession>
<dbReference type="PANTHER" id="PTHR23131:SF4">
    <property type="entry name" value="METALLO-BETA-LACTAMASE SUPERFAMILY POTEIN"/>
    <property type="match status" value="1"/>
</dbReference>
<evidence type="ECO:0000313" key="3">
    <source>
        <dbReference type="Proteomes" id="UP000319212"/>
    </source>
</evidence>
<dbReference type="EMBL" id="RCZI01000012">
    <property type="protein sequence ID" value="TPG22238.1"/>
    <property type="molecule type" value="Genomic_DNA"/>
</dbReference>
<keyword evidence="2" id="KW-0378">Hydrolase</keyword>
<dbReference type="AlphaFoldDB" id="A0A502DAF1"/>
<dbReference type="Pfam" id="PF21221">
    <property type="entry name" value="B_lactamase-like_C"/>
    <property type="match status" value="1"/>
</dbReference>
<organism evidence="2 3">
    <name type="scientific">Variovorax guangxiensis</name>
    <dbReference type="NCBI Taxonomy" id="1775474"/>
    <lineage>
        <taxon>Bacteria</taxon>
        <taxon>Pseudomonadati</taxon>
        <taxon>Pseudomonadota</taxon>
        <taxon>Betaproteobacteria</taxon>
        <taxon>Burkholderiales</taxon>
        <taxon>Comamonadaceae</taxon>
        <taxon>Variovorax</taxon>
    </lineage>
</organism>
<dbReference type="Pfam" id="PF00753">
    <property type="entry name" value="Lactamase_B"/>
    <property type="match status" value="1"/>
</dbReference>
<dbReference type="SUPFAM" id="SSF56281">
    <property type="entry name" value="Metallo-hydrolase/oxidoreductase"/>
    <property type="match status" value="1"/>
</dbReference>
<dbReference type="InterPro" id="IPR036866">
    <property type="entry name" value="RibonucZ/Hydroxyglut_hydro"/>
</dbReference>
<sequence>MNLLERELHYPFGDMLPAPGEAVEVAPGVRWIRMGLPFALDHINLWLMRDTIEGVEGWTVVDCCISRDETRAQWEQVFATQLEGLPILRVLVTHMHPDHVGLAQWLCERWHAPLWMSATDYYVARNLTSPNGMDNAAGGDTAARFFASHGLVDADAVQKIRERSNYYRQMVPGLPPSFVRLIDGGTVRIGGRDWGCIVGYGHAPEHIALYCAELIVLIGGDMMLPRISTNVSVQADEPEANSLRLFLDSIARFRALPADVLALPSHGKPFTGVHRRIEQLEEHHRDRLAELLTACRERALSAADGVPIMFKRALDLHQLTFAMGETIAHLHLLWLDGQLRRTLGDDGIYRFETARPTARS</sequence>
<comment type="caution">
    <text evidence="2">The sequence shown here is derived from an EMBL/GenBank/DDBJ whole genome shotgun (WGS) entry which is preliminary data.</text>
</comment>
<dbReference type="RefSeq" id="WP_140845230.1">
    <property type="nucleotide sequence ID" value="NZ_RCZI01000012.1"/>
</dbReference>
<evidence type="ECO:0000259" key="1">
    <source>
        <dbReference type="SMART" id="SM00849"/>
    </source>
</evidence>
<dbReference type="Gene3D" id="3.60.15.10">
    <property type="entry name" value="Ribonuclease Z/Hydroxyacylglutathione hydrolase-like"/>
    <property type="match status" value="1"/>
</dbReference>
<proteinExistence type="predicted"/>
<dbReference type="Gene3D" id="1.10.10.10">
    <property type="entry name" value="Winged helix-like DNA-binding domain superfamily/Winged helix DNA-binding domain"/>
    <property type="match status" value="1"/>
</dbReference>
<dbReference type="InterPro" id="IPR050662">
    <property type="entry name" value="Sec-metab_biosynth-thioest"/>
</dbReference>
<gene>
    <name evidence="2" type="ORF">EAH82_21250</name>
</gene>
<dbReference type="Proteomes" id="UP000319212">
    <property type="component" value="Unassembled WGS sequence"/>
</dbReference>
<dbReference type="OrthoDB" id="2971563at2"/>
<feature type="domain" description="Metallo-beta-lactamase" evidence="1">
    <location>
        <begin position="42"/>
        <end position="266"/>
    </location>
</feature>
<protein>
    <submittedName>
        <fullName evidence="2">MBL fold metallo-hydrolase</fullName>
    </submittedName>
</protein>
<name>A0A502DAF1_9BURK</name>
<dbReference type="InterPro" id="IPR001279">
    <property type="entry name" value="Metallo-B-lactamas"/>
</dbReference>
<dbReference type="SMART" id="SM00849">
    <property type="entry name" value="Lactamase_B"/>
    <property type="match status" value="1"/>
</dbReference>
<dbReference type="InterPro" id="IPR036388">
    <property type="entry name" value="WH-like_DNA-bd_sf"/>
</dbReference>
<dbReference type="InterPro" id="IPR048933">
    <property type="entry name" value="B_lactamase-like_C"/>
</dbReference>
<evidence type="ECO:0000313" key="2">
    <source>
        <dbReference type="EMBL" id="TPG22238.1"/>
    </source>
</evidence>
<reference evidence="2 3" key="1">
    <citation type="journal article" date="2019" name="Environ. Microbiol.">
        <title>Species interactions and distinct microbial communities in high Arctic permafrost affected cryosols are associated with the CH4 and CO2 gas fluxes.</title>
        <authorList>
            <person name="Altshuler I."/>
            <person name="Hamel J."/>
            <person name="Turney S."/>
            <person name="Magnuson E."/>
            <person name="Levesque R."/>
            <person name="Greer C."/>
            <person name="Whyte L.G."/>
        </authorList>
    </citation>
    <scope>NUCLEOTIDE SEQUENCE [LARGE SCALE GENOMIC DNA]</scope>
    <source>
        <strain evidence="2 3">S06.C</strain>
    </source>
</reference>